<feature type="domain" description="ABC transmembrane type-1" evidence="8">
    <location>
        <begin position="103"/>
        <end position="293"/>
    </location>
</feature>
<evidence type="ECO:0000256" key="5">
    <source>
        <dbReference type="ARBA" id="ARBA00022989"/>
    </source>
</evidence>
<dbReference type="PROSITE" id="PS50928">
    <property type="entry name" value="ABC_TM1"/>
    <property type="match status" value="1"/>
</dbReference>
<feature type="transmembrane region" description="Helical" evidence="7">
    <location>
        <begin position="143"/>
        <end position="162"/>
    </location>
</feature>
<reference evidence="9" key="1">
    <citation type="submission" date="2021-04" db="EMBL/GenBank/DDBJ databases">
        <title>Genome based classification of Actinospica acidithermotolerans sp. nov., an actinobacterium isolated from an Indonesian hot spring.</title>
        <authorList>
            <person name="Kusuma A.B."/>
            <person name="Putra K.E."/>
            <person name="Nafisah S."/>
            <person name="Loh J."/>
            <person name="Nouioui I."/>
            <person name="Goodfellow M."/>
        </authorList>
    </citation>
    <scope>NUCLEOTIDE SEQUENCE</scope>
    <source>
        <strain evidence="9">MGRD01-02</strain>
    </source>
</reference>
<dbReference type="InterPro" id="IPR000515">
    <property type="entry name" value="MetI-like"/>
</dbReference>
<dbReference type="InterPro" id="IPR025966">
    <property type="entry name" value="OppC_N"/>
</dbReference>
<gene>
    <name evidence="9" type="ORF">KDK95_16805</name>
</gene>
<dbReference type="RefSeq" id="WP_212519118.1">
    <property type="nucleotide sequence ID" value="NZ_JAGSOH010000046.1"/>
</dbReference>
<dbReference type="AlphaFoldDB" id="A0A941EF87"/>
<dbReference type="GO" id="GO:0055085">
    <property type="term" value="P:transmembrane transport"/>
    <property type="evidence" value="ECO:0007669"/>
    <property type="project" value="InterPro"/>
</dbReference>
<evidence type="ECO:0000313" key="10">
    <source>
        <dbReference type="Proteomes" id="UP000676325"/>
    </source>
</evidence>
<keyword evidence="2 7" id="KW-0813">Transport</keyword>
<feature type="transmembrane region" description="Helical" evidence="7">
    <location>
        <begin position="224"/>
        <end position="249"/>
    </location>
</feature>
<dbReference type="InterPro" id="IPR050366">
    <property type="entry name" value="BP-dependent_transpt_permease"/>
</dbReference>
<evidence type="ECO:0000256" key="6">
    <source>
        <dbReference type="ARBA" id="ARBA00023136"/>
    </source>
</evidence>
<feature type="transmembrane region" description="Helical" evidence="7">
    <location>
        <begin position="168"/>
        <end position="185"/>
    </location>
</feature>
<keyword evidence="3" id="KW-1003">Cell membrane</keyword>
<keyword evidence="10" id="KW-1185">Reference proteome</keyword>
<dbReference type="PANTHER" id="PTHR43386:SF1">
    <property type="entry name" value="D,D-DIPEPTIDE TRANSPORT SYSTEM PERMEASE PROTEIN DDPC-RELATED"/>
    <property type="match status" value="1"/>
</dbReference>
<name>A0A941EF87_9ACTN</name>
<dbReference type="InterPro" id="IPR035906">
    <property type="entry name" value="MetI-like_sf"/>
</dbReference>
<evidence type="ECO:0000256" key="4">
    <source>
        <dbReference type="ARBA" id="ARBA00022692"/>
    </source>
</evidence>
<evidence type="ECO:0000256" key="2">
    <source>
        <dbReference type="ARBA" id="ARBA00022448"/>
    </source>
</evidence>
<proteinExistence type="inferred from homology"/>
<keyword evidence="4 7" id="KW-0812">Transmembrane</keyword>
<dbReference type="Pfam" id="PF12911">
    <property type="entry name" value="OppC_N"/>
    <property type="match status" value="1"/>
</dbReference>
<keyword evidence="6 7" id="KW-0472">Membrane</keyword>
<dbReference type="EMBL" id="JAGSOH010000046">
    <property type="protein sequence ID" value="MBR7827979.1"/>
    <property type="molecule type" value="Genomic_DNA"/>
</dbReference>
<comment type="similarity">
    <text evidence="7">Belongs to the binding-protein-dependent transport system permease family.</text>
</comment>
<dbReference type="Proteomes" id="UP000676325">
    <property type="component" value="Unassembled WGS sequence"/>
</dbReference>
<evidence type="ECO:0000256" key="3">
    <source>
        <dbReference type="ARBA" id="ARBA00022475"/>
    </source>
</evidence>
<comment type="caution">
    <text evidence="9">The sequence shown here is derived from an EMBL/GenBank/DDBJ whole genome shotgun (WGS) entry which is preliminary data.</text>
</comment>
<dbReference type="Gene3D" id="1.10.3720.10">
    <property type="entry name" value="MetI-like"/>
    <property type="match status" value="1"/>
</dbReference>
<dbReference type="PANTHER" id="PTHR43386">
    <property type="entry name" value="OLIGOPEPTIDE TRANSPORT SYSTEM PERMEASE PROTEIN APPC"/>
    <property type="match status" value="1"/>
</dbReference>
<accession>A0A941EF87</accession>
<feature type="transmembrane region" description="Helical" evidence="7">
    <location>
        <begin position="109"/>
        <end position="131"/>
    </location>
</feature>
<evidence type="ECO:0000313" key="9">
    <source>
        <dbReference type="EMBL" id="MBR7827979.1"/>
    </source>
</evidence>
<evidence type="ECO:0000259" key="8">
    <source>
        <dbReference type="PROSITE" id="PS50928"/>
    </source>
</evidence>
<feature type="transmembrane region" description="Helical" evidence="7">
    <location>
        <begin position="269"/>
        <end position="293"/>
    </location>
</feature>
<evidence type="ECO:0000256" key="7">
    <source>
        <dbReference type="RuleBase" id="RU363032"/>
    </source>
</evidence>
<keyword evidence="5 7" id="KW-1133">Transmembrane helix</keyword>
<protein>
    <submittedName>
        <fullName evidence="9">ABC transporter permease</fullName>
    </submittedName>
</protein>
<dbReference type="CDD" id="cd06261">
    <property type="entry name" value="TM_PBP2"/>
    <property type="match status" value="1"/>
</dbReference>
<sequence length="307" mass="33245">MTTTPEEVLSPEPTSVELGLESVEKPRSMFRRGWEVFAENKLALAALVFLVAFILLCYLGPMFYHGNGTQSDMEAVTLPPGAGHPLGTDENGADVLAQFFKGGQLSLNVGVLGGVISAVIGTLYGAISGYFGGWLDAVMMRVIDALMSIPLIFLLIYLGMIWGHDATLMIWVIGLTGWVGITRLIRGESMVIKVRDYVAAARMMGGSGPHIIRKHILPNTIGTTIVNTTFSIAGSIFYLSTLSFIGLGLESPHADLGGMLNDGTQFVDQGYWWMIYPAAIAIILVILAFNVIGDALRDAFETRLQKR</sequence>
<dbReference type="GO" id="GO:0005886">
    <property type="term" value="C:plasma membrane"/>
    <property type="evidence" value="ECO:0007669"/>
    <property type="project" value="UniProtKB-SubCell"/>
</dbReference>
<feature type="transmembrane region" description="Helical" evidence="7">
    <location>
        <begin position="42"/>
        <end position="64"/>
    </location>
</feature>
<comment type="subcellular location">
    <subcellularLocation>
        <location evidence="1 7">Cell membrane</location>
        <topology evidence="1 7">Multi-pass membrane protein</topology>
    </subcellularLocation>
</comment>
<evidence type="ECO:0000256" key="1">
    <source>
        <dbReference type="ARBA" id="ARBA00004651"/>
    </source>
</evidence>
<dbReference type="SUPFAM" id="SSF161098">
    <property type="entry name" value="MetI-like"/>
    <property type="match status" value="1"/>
</dbReference>
<organism evidence="9 10">
    <name type="scientific">Actinospica acidithermotolerans</name>
    <dbReference type="NCBI Taxonomy" id="2828514"/>
    <lineage>
        <taxon>Bacteria</taxon>
        <taxon>Bacillati</taxon>
        <taxon>Actinomycetota</taxon>
        <taxon>Actinomycetes</taxon>
        <taxon>Catenulisporales</taxon>
        <taxon>Actinospicaceae</taxon>
        <taxon>Actinospica</taxon>
    </lineage>
</organism>
<dbReference type="Pfam" id="PF00528">
    <property type="entry name" value="BPD_transp_1"/>
    <property type="match status" value="1"/>
</dbReference>